<comment type="similarity">
    <text evidence="2">Belongs to the 2H phosphoesterase superfamily. ThpR family.</text>
</comment>
<evidence type="ECO:0000256" key="1">
    <source>
        <dbReference type="ARBA" id="ARBA00022801"/>
    </source>
</evidence>
<dbReference type="InterPro" id="IPR014051">
    <property type="entry name" value="Phosphoesterase_HXTX"/>
</dbReference>
<dbReference type="GO" id="GO:0008664">
    <property type="term" value="F:RNA 2',3'-cyclic 3'-phosphodiesterase activity"/>
    <property type="evidence" value="ECO:0007669"/>
    <property type="project" value="UniProtKB-EC"/>
</dbReference>
<dbReference type="InterPro" id="IPR009097">
    <property type="entry name" value="Cyclic_Pdiesterase"/>
</dbReference>
<dbReference type="HAMAP" id="MF_01940">
    <property type="entry name" value="RNA_CPDase"/>
    <property type="match status" value="1"/>
</dbReference>
<feature type="active site" description="Proton acceptor" evidence="2">
    <location>
        <position position="127"/>
    </location>
</feature>
<protein>
    <recommendedName>
        <fullName evidence="2">RNA 2',3'-cyclic phosphodiesterase</fullName>
        <shortName evidence="2">RNA 2',3'-CPDase</shortName>
        <ecNumber evidence="2">3.1.4.58</ecNumber>
    </recommendedName>
</protein>
<dbReference type="Gene3D" id="3.90.1140.10">
    <property type="entry name" value="Cyclic phosphodiesterase"/>
    <property type="match status" value="1"/>
</dbReference>
<dbReference type="STRING" id="47500.AF333_25165"/>
<dbReference type="GO" id="GO:0004113">
    <property type="term" value="F:2',3'-cyclic-nucleotide 3'-phosphodiesterase activity"/>
    <property type="evidence" value="ECO:0007669"/>
    <property type="project" value="InterPro"/>
</dbReference>
<dbReference type="PANTHER" id="PTHR35561:SF1">
    <property type="entry name" value="RNA 2',3'-CYCLIC PHOSPHODIESTERASE"/>
    <property type="match status" value="1"/>
</dbReference>
<evidence type="ECO:0000256" key="3">
    <source>
        <dbReference type="SAM" id="Coils"/>
    </source>
</evidence>
<feature type="active site" description="Proton donor" evidence="2">
    <location>
        <position position="40"/>
    </location>
</feature>
<dbReference type="Proteomes" id="UP000037269">
    <property type="component" value="Unassembled WGS sequence"/>
</dbReference>
<dbReference type="SUPFAM" id="SSF55144">
    <property type="entry name" value="LigT-like"/>
    <property type="match status" value="1"/>
</dbReference>
<accession>A0A0D1XYJ7</accession>
<keyword evidence="3" id="KW-0175">Coiled coil</keyword>
<dbReference type="EC" id="3.1.4.58" evidence="2"/>
<proteinExistence type="inferred from homology"/>
<feature type="coiled-coil region" evidence="3">
    <location>
        <begin position="3"/>
        <end position="30"/>
    </location>
</feature>
<feature type="short sequence motif" description="HXTX 1" evidence="2">
    <location>
        <begin position="40"/>
        <end position="43"/>
    </location>
</feature>
<evidence type="ECO:0000313" key="5">
    <source>
        <dbReference type="EMBL" id="KON98231.1"/>
    </source>
</evidence>
<organism evidence="5 7">
    <name type="scientific">Aneurinibacillus migulanus</name>
    <name type="common">Bacillus migulanus</name>
    <dbReference type="NCBI Taxonomy" id="47500"/>
    <lineage>
        <taxon>Bacteria</taxon>
        <taxon>Bacillati</taxon>
        <taxon>Bacillota</taxon>
        <taxon>Bacilli</taxon>
        <taxon>Bacillales</taxon>
        <taxon>Paenibacillaceae</taxon>
        <taxon>Aneurinibacillus group</taxon>
        <taxon>Aneurinibacillus</taxon>
    </lineage>
</organism>
<dbReference type="EMBL" id="LGUG01000004">
    <property type="protein sequence ID" value="KON98231.1"/>
    <property type="molecule type" value="Genomic_DNA"/>
</dbReference>
<evidence type="ECO:0000259" key="4">
    <source>
        <dbReference type="Pfam" id="PF02834"/>
    </source>
</evidence>
<keyword evidence="1 2" id="KW-0378">Hydrolase</keyword>
<sequence length="182" mass="20731">MRLFTAIELNEEAKRELVRLQQELKKTLSCRKWQTQSQMHLTLHFLGDLSLQQAELVKQEMEDVAASFSPFSLTLTNVGAFPNLKRPRVIWAGVGGHLKDLGSLQQTLAKQLTKGELYKEERAYSPHITLGREPRMEGDPESVRLPDVYPTSWHVSQIVLFHSTLTPKGPIYKTLGTYSLRS</sequence>
<dbReference type="GO" id="GO:0016874">
    <property type="term" value="F:ligase activity"/>
    <property type="evidence" value="ECO:0007669"/>
    <property type="project" value="UniProtKB-KW"/>
</dbReference>
<dbReference type="Pfam" id="PF02834">
    <property type="entry name" value="LigT_PEase"/>
    <property type="match status" value="2"/>
</dbReference>
<dbReference type="Proteomes" id="UP000182836">
    <property type="component" value="Unassembled WGS sequence"/>
</dbReference>
<evidence type="ECO:0000313" key="8">
    <source>
        <dbReference type="Proteomes" id="UP000182836"/>
    </source>
</evidence>
<reference evidence="5 7" key="1">
    <citation type="submission" date="2015-07" db="EMBL/GenBank/DDBJ databases">
        <title>Fjat-14205 dsm 2895.</title>
        <authorList>
            <person name="Liu B."/>
            <person name="Wang J."/>
            <person name="Zhu Y."/>
            <person name="Liu G."/>
            <person name="Chen Q."/>
            <person name="Chen Z."/>
            <person name="Lan J."/>
            <person name="Che J."/>
            <person name="Ge C."/>
            <person name="Shi H."/>
            <person name="Pan Z."/>
            <person name="Liu X."/>
        </authorList>
    </citation>
    <scope>NUCLEOTIDE SEQUENCE [LARGE SCALE GENOMIC DNA]</scope>
    <source>
        <strain evidence="5 7">DSM 2895</strain>
    </source>
</reference>
<evidence type="ECO:0000256" key="2">
    <source>
        <dbReference type="HAMAP-Rule" id="MF_01940"/>
    </source>
</evidence>
<dbReference type="NCBIfam" id="TIGR02258">
    <property type="entry name" value="2_5_ligase"/>
    <property type="match status" value="1"/>
</dbReference>
<comment type="function">
    <text evidence="2">Hydrolyzes RNA 2',3'-cyclic phosphodiester to an RNA 2'-phosphomonoester.</text>
</comment>
<evidence type="ECO:0000313" key="7">
    <source>
        <dbReference type="Proteomes" id="UP000037269"/>
    </source>
</evidence>
<dbReference type="PANTHER" id="PTHR35561">
    <property type="entry name" value="RNA 2',3'-CYCLIC PHOSPHODIESTERASE"/>
    <property type="match status" value="1"/>
</dbReference>
<reference evidence="6 8" key="2">
    <citation type="submission" date="2016-10" db="EMBL/GenBank/DDBJ databases">
        <authorList>
            <person name="de Groot N.N."/>
        </authorList>
    </citation>
    <scope>NUCLEOTIDE SEQUENCE [LARGE SCALE GENOMIC DNA]</scope>
    <source>
        <strain evidence="6 8">DSM 2895</strain>
    </source>
</reference>
<feature type="domain" description="Phosphoesterase HXTX" evidence="4">
    <location>
        <begin position="7"/>
        <end position="91"/>
    </location>
</feature>
<gene>
    <name evidence="5" type="ORF">AF333_25165</name>
    <name evidence="6" type="ORF">SAMN04487909_101517</name>
</gene>
<feature type="domain" description="Phosphoesterase HXTX" evidence="4">
    <location>
        <begin position="100"/>
        <end position="172"/>
    </location>
</feature>
<dbReference type="OrthoDB" id="9789350at2"/>
<dbReference type="RefSeq" id="WP_043068158.1">
    <property type="nucleotide sequence ID" value="NZ_BJOA01000005.1"/>
</dbReference>
<dbReference type="InterPro" id="IPR004175">
    <property type="entry name" value="RNA_CPDase"/>
</dbReference>
<feature type="short sequence motif" description="HXTX 2" evidence="2">
    <location>
        <begin position="127"/>
        <end position="130"/>
    </location>
</feature>
<dbReference type="EMBL" id="FNED01000001">
    <property type="protein sequence ID" value="SDI09076.1"/>
    <property type="molecule type" value="Genomic_DNA"/>
</dbReference>
<dbReference type="GeneID" id="42308416"/>
<dbReference type="PATRIC" id="fig|47500.12.peg.5808"/>
<name>A0A0D1XYJ7_ANEMI</name>
<dbReference type="AlphaFoldDB" id="A0A0D1XYJ7"/>
<comment type="catalytic activity">
    <reaction evidence="2">
        <text>a 3'-end 2',3'-cyclophospho-ribonucleotide-RNA + H2O = a 3'-end 2'-phospho-ribonucleotide-RNA + H(+)</text>
        <dbReference type="Rhea" id="RHEA:11828"/>
        <dbReference type="Rhea" id="RHEA-COMP:10464"/>
        <dbReference type="Rhea" id="RHEA-COMP:17353"/>
        <dbReference type="ChEBI" id="CHEBI:15377"/>
        <dbReference type="ChEBI" id="CHEBI:15378"/>
        <dbReference type="ChEBI" id="CHEBI:83064"/>
        <dbReference type="ChEBI" id="CHEBI:173113"/>
        <dbReference type="EC" id="3.1.4.58"/>
    </reaction>
</comment>
<keyword evidence="7" id="KW-1185">Reference proteome</keyword>
<keyword evidence="6" id="KW-0436">Ligase</keyword>
<evidence type="ECO:0000313" key="6">
    <source>
        <dbReference type="EMBL" id="SDI09076.1"/>
    </source>
</evidence>